<reference evidence="2" key="4">
    <citation type="submission" date="2019-03" db="UniProtKB">
        <authorList>
            <consortium name="EnsemblPlants"/>
        </authorList>
    </citation>
    <scope>IDENTIFICATION</scope>
</reference>
<keyword evidence="3" id="KW-1185">Reference proteome</keyword>
<evidence type="ECO:0000313" key="2">
    <source>
        <dbReference type="EnsemblPlants" id="AET7Gv20735500.22"/>
    </source>
</evidence>
<evidence type="ECO:0000313" key="3">
    <source>
        <dbReference type="Proteomes" id="UP000015105"/>
    </source>
</evidence>
<feature type="region of interest" description="Disordered" evidence="1">
    <location>
        <begin position="163"/>
        <end position="282"/>
    </location>
</feature>
<reference evidence="3" key="2">
    <citation type="journal article" date="2017" name="Nat. Plants">
        <title>The Aegilops tauschii genome reveals multiple impacts of transposons.</title>
        <authorList>
            <person name="Zhao G."/>
            <person name="Zou C."/>
            <person name="Li K."/>
            <person name="Wang K."/>
            <person name="Li T."/>
            <person name="Gao L."/>
            <person name="Zhang X."/>
            <person name="Wang H."/>
            <person name="Yang Z."/>
            <person name="Liu X."/>
            <person name="Jiang W."/>
            <person name="Mao L."/>
            <person name="Kong X."/>
            <person name="Jiao Y."/>
            <person name="Jia J."/>
        </authorList>
    </citation>
    <scope>NUCLEOTIDE SEQUENCE [LARGE SCALE GENOMIC DNA]</scope>
    <source>
        <strain evidence="3">cv. AL8/78</strain>
    </source>
</reference>
<sequence length="308" mass="32595">MSISLSASPSPAEREALRLPRSPPAAAPPPLVGALIESLSFRSCGFGRAASSAFEKEDLRLRVALPQRLRDALHAALKARDPSAGAFALEEAPGVGTAANPWFALAPEDAPENPLVAFVNPRSGGRLGPVLKSRLQELIGEDQAGMVTSGLLRRSVELHNHNVTYSSGCSSPELGRPLLGSGLRDPALRPSLPPHSSQSPHPEHPPLSSSTPSLLPRRASPRACRPRPRCQARTHGIPPREQLAHPRPRGSARPPIRRTPSSALLGYWGSRSSPRTRGRGESPVLSHCSTECLQGMLCALVTGGSPGL</sequence>
<dbReference type="Proteomes" id="UP000015105">
    <property type="component" value="Chromosome 7D"/>
</dbReference>
<protein>
    <recommendedName>
        <fullName evidence="4">DAGKc domain-containing protein</fullName>
    </recommendedName>
</protein>
<name>A0A453RW55_AEGTS</name>
<feature type="region of interest" description="Disordered" evidence="1">
    <location>
        <begin position="1"/>
        <end position="24"/>
    </location>
</feature>
<dbReference type="EnsemblPlants" id="AET7Gv20735500.22">
    <property type="protein sequence ID" value="AET7Gv20735500.22"/>
    <property type="gene ID" value="AET7Gv20735500"/>
</dbReference>
<dbReference type="Gramene" id="AET7Gv20735500.22">
    <property type="protein sequence ID" value="AET7Gv20735500.22"/>
    <property type="gene ID" value="AET7Gv20735500"/>
</dbReference>
<reference evidence="2" key="5">
    <citation type="journal article" date="2021" name="G3 (Bethesda)">
        <title>Aegilops tauschii genome assembly Aet v5.0 features greater sequence contiguity and improved annotation.</title>
        <authorList>
            <person name="Wang L."/>
            <person name="Zhu T."/>
            <person name="Rodriguez J.C."/>
            <person name="Deal K.R."/>
            <person name="Dubcovsky J."/>
            <person name="McGuire P.E."/>
            <person name="Lux T."/>
            <person name="Spannagl M."/>
            <person name="Mayer K.F.X."/>
            <person name="Baldrich P."/>
            <person name="Meyers B.C."/>
            <person name="Huo N."/>
            <person name="Gu Y.Q."/>
            <person name="Zhou H."/>
            <person name="Devos K.M."/>
            <person name="Bennetzen J.L."/>
            <person name="Unver T."/>
            <person name="Budak H."/>
            <person name="Gulick P.J."/>
            <person name="Galiba G."/>
            <person name="Kalapos B."/>
            <person name="Nelson D.R."/>
            <person name="Li P."/>
            <person name="You F.M."/>
            <person name="Luo M.C."/>
            <person name="Dvorak J."/>
        </authorList>
    </citation>
    <scope>NUCLEOTIDE SEQUENCE [LARGE SCALE GENOMIC DNA]</scope>
    <source>
        <strain evidence="2">cv. AL8/78</strain>
    </source>
</reference>
<evidence type="ECO:0008006" key="4">
    <source>
        <dbReference type="Google" id="ProtNLM"/>
    </source>
</evidence>
<organism evidence="2 3">
    <name type="scientific">Aegilops tauschii subsp. strangulata</name>
    <name type="common">Goatgrass</name>
    <dbReference type="NCBI Taxonomy" id="200361"/>
    <lineage>
        <taxon>Eukaryota</taxon>
        <taxon>Viridiplantae</taxon>
        <taxon>Streptophyta</taxon>
        <taxon>Embryophyta</taxon>
        <taxon>Tracheophyta</taxon>
        <taxon>Spermatophyta</taxon>
        <taxon>Magnoliopsida</taxon>
        <taxon>Liliopsida</taxon>
        <taxon>Poales</taxon>
        <taxon>Poaceae</taxon>
        <taxon>BOP clade</taxon>
        <taxon>Pooideae</taxon>
        <taxon>Triticodae</taxon>
        <taxon>Triticeae</taxon>
        <taxon>Triticinae</taxon>
        <taxon>Aegilops</taxon>
    </lineage>
</organism>
<reference evidence="3" key="1">
    <citation type="journal article" date="2014" name="Science">
        <title>Ancient hybridizations among the ancestral genomes of bread wheat.</title>
        <authorList>
            <consortium name="International Wheat Genome Sequencing Consortium,"/>
            <person name="Marcussen T."/>
            <person name="Sandve S.R."/>
            <person name="Heier L."/>
            <person name="Spannagl M."/>
            <person name="Pfeifer M."/>
            <person name="Jakobsen K.S."/>
            <person name="Wulff B.B."/>
            <person name="Steuernagel B."/>
            <person name="Mayer K.F."/>
            <person name="Olsen O.A."/>
        </authorList>
    </citation>
    <scope>NUCLEOTIDE SEQUENCE [LARGE SCALE GENOMIC DNA]</scope>
    <source>
        <strain evidence="3">cv. AL8/78</strain>
    </source>
</reference>
<evidence type="ECO:0000256" key="1">
    <source>
        <dbReference type="SAM" id="MobiDB-lite"/>
    </source>
</evidence>
<proteinExistence type="predicted"/>
<dbReference type="AlphaFoldDB" id="A0A453RW55"/>
<accession>A0A453RW55</accession>
<feature type="compositionally biased region" description="Low complexity" evidence="1">
    <location>
        <begin position="188"/>
        <end position="223"/>
    </location>
</feature>
<reference evidence="2" key="3">
    <citation type="journal article" date="2017" name="Nature">
        <title>Genome sequence of the progenitor of the wheat D genome Aegilops tauschii.</title>
        <authorList>
            <person name="Luo M.C."/>
            <person name="Gu Y.Q."/>
            <person name="Puiu D."/>
            <person name="Wang H."/>
            <person name="Twardziok S.O."/>
            <person name="Deal K.R."/>
            <person name="Huo N."/>
            <person name="Zhu T."/>
            <person name="Wang L."/>
            <person name="Wang Y."/>
            <person name="McGuire P.E."/>
            <person name="Liu S."/>
            <person name="Long H."/>
            <person name="Ramasamy R.K."/>
            <person name="Rodriguez J.C."/>
            <person name="Van S.L."/>
            <person name="Yuan L."/>
            <person name="Wang Z."/>
            <person name="Xia Z."/>
            <person name="Xiao L."/>
            <person name="Anderson O.D."/>
            <person name="Ouyang S."/>
            <person name="Liang Y."/>
            <person name="Zimin A.V."/>
            <person name="Pertea G."/>
            <person name="Qi P."/>
            <person name="Bennetzen J.L."/>
            <person name="Dai X."/>
            <person name="Dawson M.W."/>
            <person name="Muller H.G."/>
            <person name="Kugler K."/>
            <person name="Rivarola-Duarte L."/>
            <person name="Spannagl M."/>
            <person name="Mayer K.F.X."/>
            <person name="Lu F.H."/>
            <person name="Bevan M.W."/>
            <person name="Leroy P."/>
            <person name="Li P."/>
            <person name="You F.M."/>
            <person name="Sun Q."/>
            <person name="Liu Z."/>
            <person name="Lyons E."/>
            <person name="Wicker T."/>
            <person name="Salzberg S.L."/>
            <person name="Devos K.M."/>
            <person name="Dvorak J."/>
        </authorList>
    </citation>
    <scope>NUCLEOTIDE SEQUENCE [LARGE SCALE GENOMIC DNA]</scope>
    <source>
        <strain evidence="2">cv. AL8/78</strain>
    </source>
</reference>